<dbReference type="InterPro" id="IPR002734">
    <property type="entry name" value="RibDG_C"/>
</dbReference>
<dbReference type="PANTHER" id="PTHR38011:SF7">
    <property type="entry name" value="2,5-DIAMINO-6-RIBOSYLAMINO-4(3H)-PYRIMIDINONE 5'-PHOSPHATE REDUCTASE"/>
    <property type="match status" value="1"/>
</dbReference>
<evidence type="ECO:0000313" key="5">
    <source>
        <dbReference type="EMBL" id="CAA9364823.1"/>
    </source>
</evidence>
<reference evidence="5" key="1">
    <citation type="submission" date="2020-02" db="EMBL/GenBank/DDBJ databases">
        <authorList>
            <person name="Meier V. D."/>
        </authorList>
    </citation>
    <scope>NUCLEOTIDE SEQUENCE</scope>
    <source>
        <strain evidence="5">AVDCRST_MAG89</strain>
    </source>
</reference>
<comment type="pathway">
    <text evidence="1">Cofactor biosynthesis; riboflavin biosynthesis.</text>
</comment>
<evidence type="ECO:0000256" key="2">
    <source>
        <dbReference type="ARBA" id="ARBA00022857"/>
    </source>
</evidence>
<keyword evidence="3" id="KW-0560">Oxidoreductase</keyword>
<protein>
    <recommendedName>
        <fullName evidence="4">Bacterial bifunctional deaminase-reductase C-terminal domain-containing protein</fullName>
    </recommendedName>
</protein>
<sequence>MTGAAASRPRVICHMIASVDGRILTDGWPLSDEGRRQYEVVHESYAPDAWLCGRVTMEAHFAQGTRSDAEIAREHDGAPREDFRAPGENESFAFAVDSSGRLAWDTNDIDGDHVVAILSQRVSDEYLAFLRERGVSYVLAGAREVDLAAALEKIGSRFGVRTLMLEGGGKINGGMLRAGLVDEVSVLLAPVVDGRMGTPAVFDFTDDAPRHRLALDAVERRADDVLWLRYRVEPR</sequence>
<dbReference type="GO" id="GO:0009231">
    <property type="term" value="P:riboflavin biosynthetic process"/>
    <property type="evidence" value="ECO:0007669"/>
    <property type="project" value="InterPro"/>
</dbReference>
<dbReference type="PANTHER" id="PTHR38011">
    <property type="entry name" value="DIHYDROFOLATE REDUCTASE FAMILY PROTEIN (AFU_ORTHOLOGUE AFUA_8G06820)"/>
    <property type="match status" value="1"/>
</dbReference>
<accession>A0A6J4MP30</accession>
<organism evidence="5">
    <name type="scientific">uncultured Gemmatimonadota bacterium</name>
    <dbReference type="NCBI Taxonomy" id="203437"/>
    <lineage>
        <taxon>Bacteria</taxon>
        <taxon>Pseudomonadati</taxon>
        <taxon>Gemmatimonadota</taxon>
        <taxon>environmental samples</taxon>
    </lineage>
</organism>
<evidence type="ECO:0000256" key="1">
    <source>
        <dbReference type="ARBA" id="ARBA00005104"/>
    </source>
</evidence>
<dbReference type="GO" id="GO:0008703">
    <property type="term" value="F:5-amino-6-(5-phosphoribosylamino)uracil reductase activity"/>
    <property type="evidence" value="ECO:0007669"/>
    <property type="project" value="InterPro"/>
</dbReference>
<dbReference type="InterPro" id="IPR024072">
    <property type="entry name" value="DHFR-like_dom_sf"/>
</dbReference>
<dbReference type="EMBL" id="CADCTV010000842">
    <property type="protein sequence ID" value="CAA9364823.1"/>
    <property type="molecule type" value="Genomic_DNA"/>
</dbReference>
<feature type="domain" description="Bacterial bifunctional deaminase-reductase C-terminal" evidence="4">
    <location>
        <begin position="9"/>
        <end position="225"/>
    </location>
</feature>
<dbReference type="SUPFAM" id="SSF53597">
    <property type="entry name" value="Dihydrofolate reductase-like"/>
    <property type="match status" value="1"/>
</dbReference>
<dbReference type="Gene3D" id="3.40.430.10">
    <property type="entry name" value="Dihydrofolate Reductase, subunit A"/>
    <property type="match status" value="1"/>
</dbReference>
<evidence type="ECO:0000259" key="4">
    <source>
        <dbReference type="Pfam" id="PF01872"/>
    </source>
</evidence>
<name>A0A6J4MP30_9BACT</name>
<dbReference type="AlphaFoldDB" id="A0A6J4MP30"/>
<evidence type="ECO:0000256" key="3">
    <source>
        <dbReference type="ARBA" id="ARBA00023002"/>
    </source>
</evidence>
<dbReference type="Pfam" id="PF01872">
    <property type="entry name" value="RibD_C"/>
    <property type="match status" value="1"/>
</dbReference>
<keyword evidence="2" id="KW-0521">NADP</keyword>
<dbReference type="InterPro" id="IPR050765">
    <property type="entry name" value="Riboflavin_Biosynth_HTPR"/>
</dbReference>
<proteinExistence type="predicted"/>
<gene>
    <name evidence="5" type="ORF">AVDCRST_MAG89-4015</name>
</gene>